<protein>
    <submittedName>
        <fullName evidence="3">Peptidoglycan glycosyltransferase</fullName>
        <ecNumber evidence="3">2.4.1.129</ecNumber>
    </submittedName>
</protein>
<dbReference type="InterPro" id="IPR054120">
    <property type="entry name" value="PBPA_dimer"/>
</dbReference>
<comment type="caution">
    <text evidence="3">The sequence shown here is derived from an EMBL/GenBank/DDBJ whole genome shotgun (WGS) entry which is preliminary data.</text>
</comment>
<dbReference type="EMBL" id="JAVDYG010000001">
    <property type="protein sequence ID" value="MDR7362372.1"/>
    <property type="molecule type" value="Genomic_DNA"/>
</dbReference>
<evidence type="ECO:0000259" key="2">
    <source>
        <dbReference type="Pfam" id="PF21922"/>
    </source>
</evidence>
<dbReference type="Gene3D" id="3.90.1310.10">
    <property type="entry name" value="Penicillin-binding protein 2a (Domain 2)"/>
    <property type="match status" value="1"/>
</dbReference>
<dbReference type="PANTHER" id="PTHR30627">
    <property type="entry name" value="PEPTIDOGLYCAN D,D-TRANSPEPTIDASE"/>
    <property type="match status" value="1"/>
</dbReference>
<feature type="domain" description="Penicillin binding protein A dimerisation" evidence="2">
    <location>
        <begin position="52"/>
        <end position="134"/>
    </location>
</feature>
<dbReference type="RefSeq" id="WP_310301689.1">
    <property type="nucleotide sequence ID" value="NZ_BAAAPS010000008.1"/>
</dbReference>
<dbReference type="Gene3D" id="3.40.710.10">
    <property type="entry name" value="DD-peptidase/beta-lactamase superfamily"/>
    <property type="match status" value="1"/>
</dbReference>
<dbReference type="Pfam" id="PF00905">
    <property type="entry name" value="Transpeptidase"/>
    <property type="match status" value="1"/>
</dbReference>
<dbReference type="EC" id="2.4.1.129" evidence="3"/>
<keyword evidence="3" id="KW-0808">Transferase</keyword>
<evidence type="ECO:0000259" key="1">
    <source>
        <dbReference type="Pfam" id="PF00905"/>
    </source>
</evidence>
<organism evidence="3 4">
    <name type="scientific">Nocardioides marmoribigeumensis</name>
    <dbReference type="NCBI Taxonomy" id="433649"/>
    <lineage>
        <taxon>Bacteria</taxon>
        <taxon>Bacillati</taxon>
        <taxon>Actinomycetota</taxon>
        <taxon>Actinomycetes</taxon>
        <taxon>Propionibacteriales</taxon>
        <taxon>Nocardioidaceae</taxon>
        <taxon>Nocardioides</taxon>
    </lineage>
</organism>
<dbReference type="SUPFAM" id="SSF56601">
    <property type="entry name" value="beta-lactamase/transpeptidase-like"/>
    <property type="match status" value="1"/>
</dbReference>
<name>A0ABU2BUQ8_9ACTN</name>
<evidence type="ECO:0000313" key="4">
    <source>
        <dbReference type="Proteomes" id="UP001183648"/>
    </source>
</evidence>
<dbReference type="InterPro" id="IPR001460">
    <property type="entry name" value="PCN-bd_Tpept"/>
</dbReference>
<reference evidence="3 4" key="1">
    <citation type="submission" date="2023-07" db="EMBL/GenBank/DDBJ databases">
        <title>Sequencing the genomes of 1000 actinobacteria strains.</title>
        <authorList>
            <person name="Klenk H.-P."/>
        </authorList>
    </citation>
    <scope>NUCLEOTIDE SEQUENCE [LARGE SCALE GENOMIC DNA]</scope>
    <source>
        <strain evidence="3 4">DSM 19426</strain>
    </source>
</reference>
<dbReference type="GO" id="GO:0016757">
    <property type="term" value="F:glycosyltransferase activity"/>
    <property type="evidence" value="ECO:0007669"/>
    <property type="project" value="UniProtKB-KW"/>
</dbReference>
<evidence type="ECO:0000313" key="3">
    <source>
        <dbReference type="EMBL" id="MDR7362372.1"/>
    </source>
</evidence>
<accession>A0ABU2BUQ8</accession>
<dbReference type="Pfam" id="PF21922">
    <property type="entry name" value="PBP_dimer_2"/>
    <property type="match status" value="1"/>
</dbReference>
<keyword evidence="4" id="KW-1185">Reference proteome</keyword>
<sequence length="489" mass="51573">MNKQIRTMAVGCLALFLALLLNATYLQYVHAGDLNDRSDNRRVRDAEFSRERGAILVGGKAVAESVKSGDRYSFQRRYPQPFKYAHLTGFFSYVYGATGVEASQNDVLSGSDPRLFVNRVVDTLSNTPPKGGSVTLTIDPAAQTAAFDGIQALGSGTQAAVVALEPRSGKILAMVSNPTYDPNLIADHDPAKQTTAYERLLKAPTEPLVNRAIQEIYPPGSTFKLVTAAAALETGKYDGDTIVQGGASLKLPQASKPLTNENGSTCGGDKITLTQALMTSCNVSFGKIGLDLGVDKLRAEAQKFGFGQKYLSGIGPQAISRFPAEAPGPYPAYSAIGQYEVAASPLQMALVAATVANGGQGMKPYLVDEVRSPDLSVLDKNNGEQMPERAMSASSAQELTRMMVEVVKGGTGTPAQIPGVEVAGKTGTAQSAEDRNPYAWFVSFAPADNPKVAVAVIVQDAGVARDAISGSGLAAPIAKRVMEAVIFND</sequence>
<dbReference type="Proteomes" id="UP001183648">
    <property type="component" value="Unassembled WGS sequence"/>
</dbReference>
<proteinExistence type="predicted"/>
<dbReference type="InterPro" id="IPR012338">
    <property type="entry name" value="Beta-lactam/transpept-like"/>
</dbReference>
<dbReference type="PANTHER" id="PTHR30627:SF24">
    <property type="entry name" value="PENICILLIN-BINDING PROTEIN 4B"/>
    <property type="match status" value="1"/>
</dbReference>
<gene>
    <name evidence="3" type="ORF">J2S63_001925</name>
</gene>
<feature type="domain" description="Penicillin-binding protein transpeptidase" evidence="1">
    <location>
        <begin position="160"/>
        <end position="483"/>
    </location>
</feature>
<dbReference type="InterPro" id="IPR050515">
    <property type="entry name" value="Beta-lactam/transpept"/>
</dbReference>
<keyword evidence="3" id="KW-0328">Glycosyltransferase</keyword>